<feature type="coiled-coil region" evidence="1">
    <location>
        <begin position="755"/>
        <end position="828"/>
    </location>
</feature>
<feature type="compositionally biased region" description="Polar residues" evidence="2">
    <location>
        <begin position="257"/>
        <end position="276"/>
    </location>
</feature>
<feature type="coiled-coil region" evidence="1">
    <location>
        <begin position="334"/>
        <end position="368"/>
    </location>
</feature>
<feature type="region of interest" description="Disordered" evidence="2">
    <location>
        <begin position="229"/>
        <end position="306"/>
    </location>
</feature>
<name>M2M278_BAUPA</name>
<dbReference type="eggNOG" id="ENOG502QU2M">
    <property type="taxonomic scope" value="Eukaryota"/>
</dbReference>
<dbReference type="InterPro" id="IPR056023">
    <property type="entry name" value="DUF7603"/>
</dbReference>
<proteinExistence type="predicted"/>
<feature type="coiled-coil region" evidence="1">
    <location>
        <begin position="618"/>
        <end position="729"/>
    </location>
</feature>
<reference evidence="4 5" key="1">
    <citation type="journal article" date="2012" name="PLoS Pathog.">
        <title>Diverse lifestyles and strategies of plant pathogenesis encoded in the genomes of eighteen Dothideomycetes fungi.</title>
        <authorList>
            <person name="Ohm R.A."/>
            <person name="Feau N."/>
            <person name="Henrissat B."/>
            <person name="Schoch C.L."/>
            <person name="Horwitz B.A."/>
            <person name="Barry K.W."/>
            <person name="Condon B.J."/>
            <person name="Copeland A.C."/>
            <person name="Dhillon B."/>
            <person name="Glaser F."/>
            <person name="Hesse C.N."/>
            <person name="Kosti I."/>
            <person name="LaButti K."/>
            <person name="Lindquist E.A."/>
            <person name="Lucas S."/>
            <person name="Salamov A.A."/>
            <person name="Bradshaw R.E."/>
            <person name="Ciuffetti L."/>
            <person name="Hamelin R.C."/>
            <person name="Kema G.H.J."/>
            <person name="Lawrence C."/>
            <person name="Scott J.A."/>
            <person name="Spatafora J.W."/>
            <person name="Turgeon B.G."/>
            <person name="de Wit P.J.G.M."/>
            <person name="Zhong S."/>
            <person name="Goodwin S.B."/>
            <person name="Grigoriev I.V."/>
        </authorList>
    </citation>
    <scope>NUCLEOTIDE SEQUENCE [LARGE SCALE GENOMIC DNA]</scope>
    <source>
        <strain evidence="4 5">UAMH 10762</strain>
    </source>
</reference>
<feature type="region of interest" description="Disordered" evidence="2">
    <location>
        <begin position="890"/>
        <end position="911"/>
    </location>
</feature>
<dbReference type="Proteomes" id="UP000011761">
    <property type="component" value="Unassembled WGS sequence"/>
</dbReference>
<organism evidence="4 5">
    <name type="scientific">Baudoinia panamericana (strain UAMH 10762)</name>
    <name type="common">Angels' share fungus</name>
    <name type="synonym">Baudoinia compniacensis (strain UAMH 10762)</name>
    <dbReference type="NCBI Taxonomy" id="717646"/>
    <lineage>
        <taxon>Eukaryota</taxon>
        <taxon>Fungi</taxon>
        <taxon>Dikarya</taxon>
        <taxon>Ascomycota</taxon>
        <taxon>Pezizomycotina</taxon>
        <taxon>Dothideomycetes</taxon>
        <taxon>Dothideomycetidae</taxon>
        <taxon>Mycosphaerellales</taxon>
        <taxon>Teratosphaeriaceae</taxon>
        <taxon>Baudoinia</taxon>
    </lineage>
</organism>
<feature type="coiled-coil region" evidence="1">
    <location>
        <begin position="397"/>
        <end position="530"/>
    </location>
</feature>
<sequence>MAHSQRWPLAEDHRNFAFPNRTQLQDDFTHSSNGVRKQASLAQIHVPSFRSFTSSIPVPSPQGTKRQQVHLPARSPRAASFSIAETASPRLVAPPTPRPYSLHSPLPTFSGTPVEPSPPSIEQFPVRQQKRSSYTFRTAAHSRNASIDSRLAGNDPFPSSVVSRRSSIPVHERYAQEQTIRHAPGQSASSIDLSDYEFLQGQRDSMGKLPAPDMTLEFNGVQRTLSDDSLLSEGSLKDRRSKSSGGRRGIFGWKSSPKPSGTESPTTTFSDRSTSPLPSPATGKAITMDGIPPNSRLSPPTGLDINAANSPLTEYFDNPDTPILLGTPESNAHVRELEKELAEVSVELAQSIRREMDLEDELERIRADMPSAAPADMARRGSDYFSDSGASSVRYPVTDIDARLEQMEQKLRKAEQEKAQLKVDTAATLQAELSRRRDLEQMVHALELQLAKGFDDDERISQLEATLEETRRRLAQERQAKDTFGELYSATKLELEQHKGEKDNLRDEVVPQLRARIEGLEHEVADTQALMYENARLQQEMVALRGETPGSARFDKIREEGDLASPTAAPRSGLSRSNSLARNRTARGGSMSRSGTVTEGGRQRAGSFSGHPVSVEGVKEVEDQRDALHKALKLLLRRHEKQQKDHERAIRKLRTAKDQAEQISPKRTAYQREVSFLKEEVTTLRKRTEDALEQKWQYEKGLSGLKMDLDRAEQETRSLRDLLQEHDILAPARQSPSLAYDRDGDAEHESIKLSISTAESERDQARQVAAVYRQRAQSTDGSNSQELLSSAQRMDELADELESQVQANVELRDRLAEAVAKGEREQRESTRQIQDMQSRLAGMEESVLSAQQHSETLLGNHESEARRLDEATSPALQRLRISIPDAKRLSPTSPMFAKSPRLGSKKGSETSLLEAGRTQLLERKVKDLEGALREAEEDMQAVVERVNRSQLDVADLQTQRDAAVTQMRKLQRQIVEERERAEAWMGE</sequence>
<feature type="region of interest" description="Disordered" evidence="2">
    <location>
        <begin position="145"/>
        <end position="168"/>
    </location>
</feature>
<dbReference type="Pfam" id="PF24554">
    <property type="entry name" value="DUF7603"/>
    <property type="match status" value="1"/>
</dbReference>
<evidence type="ECO:0000313" key="5">
    <source>
        <dbReference type="Proteomes" id="UP000011761"/>
    </source>
</evidence>
<evidence type="ECO:0000256" key="1">
    <source>
        <dbReference type="SAM" id="Coils"/>
    </source>
</evidence>
<dbReference type="KEGG" id="bcom:BAUCODRAFT_144755"/>
<dbReference type="AlphaFoldDB" id="M2M278"/>
<gene>
    <name evidence="4" type="ORF">BAUCODRAFT_144755</name>
</gene>
<dbReference type="OMA" id="DQKWQCE"/>
<dbReference type="GeneID" id="19108524"/>
<evidence type="ECO:0000256" key="2">
    <source>
        <dbReference type="SAM" id="MobiDB-lite"/>
    </source>
</evidence>
<dbReference type="STRING" id="717646.M2M278"/>
<accession>M2M278</accession>
<keyword evidence="5" id="KW-1185">Reference proteome</keyword>
<keyword evidence="1" id="KW-0175">Coiled coil</keyword>
<dbReference type="OrthoDB" id="5395440at2759"/>
<feature type="coiled-coil region" evidence="1">
    <location>
        <begin position="918"/>
        <end position="987"/>
    </location>
</feature>
<dbReference type="HOGENOM" id="CLU_002590_0_0_1"/>
<feature type="compositionally biased region" description="Polar residues" evidence="2">
    <location>
        <begin position="53"/>
        <end position="66"/>
    </location>
</feature>
<feature type="region of interest" description="Disordered" evidence="2">
    <location>
        <begin position="556"/>
        <end position="617"/>
    </location>
</feature>
<evidence type="ECO:0000259" key="3">
    <source>
        <dbReference type="Pfam" id="PF24554"/>
    </source>
</evidence>
<feature type="region of interest" description="Disordered" evidence="2">
    <location>
        <begin position="53"/>
        <end position="122"/>
    </location>
</feature>
<feature type="domain" description="DUF7603" evidence="3">
    <location>
        <begin position="748"/>
        <end position="845"/>
    </location>
</feature>
<evidence type="ECO:0000313" key="4">
    <source>
        <dbReference type="EMBL" id="EMD01203.1"/>
    </source>
</evidence>
<dbReference type="EMBL" id="KB445550">
    <property type="protein sequence ID" value="EMD01203.1"/>
    <property type="molecule type" value="Genomic_DNA"/>
</dbReference>
<dbReference type="RefSeq" id="XP_007672387.1">
    <property type="nucleotide sequence ID" value="XM_007674197.1"/>
</dbReference>
<protein>
    <recommendedName>
        <fullName evidence="3">DUF7603 domain-containing protein</fullName>
    </recommendedName>
</protein>